<feature type="chain" id="PRO_5026698492" evidence="2">
    <location>
        <begin position="21"/>
        <end position="158"/>
    </location>
</feature>
<feature type="signal peptide" evidence="2">
    <location>
        <begin position="1"/>
        <end position="20"/>
    </location>
</feature>
<accession>A0A6N8HIM8</accession>
<feature type="compositionally biased region" description="Polar residues" evidence="1">
    <location>
        <begin position="27"/>
        <end position="57"/>
    </location>
</feature>
<evidence type="ECO:0000313" key="4">
    <source>
        <dbReference type="Proteomes" id="UP000433945"/>
    </source>
</evidence>
<dbReference type="InterPro" id="IPR007298">
    <property type="entry name" value="Cu-R_lipoprotein_NlpE"/>
</dbReference>
<dbReference type="AlphaFoldDB" id="A0A6N8HIM8"/>
<dbReference type="Proteomes" id="UP000433945">
    <property type="component" value="Unassembled WGS sequence"/>
</dbReference>
<comment type="caution">
    <text evidence="3">The sequence shown here is derived from an EMBL/GenBank/DDBJ whole genome shotgun (WGS) entry which is preliminary data.</text>
</comment>
<name>A0A6N8HIM8_9FLAO</name>
<evidence type="ECO:0000256" key="1">
    <source>
        <dbReference type="SAM" id="MobiDB-lite"/>
    </source>
</evidence>
<evidence type="ECO:0000313" key="3">
    <source>
        <dbReference type="EMBL" id="MUV05541.1"/>
    </source>
</evidence>
<gene>
    <name evidence="3" type="ORF">GN157_17640</name>
</gene>
<dbReference type="RefSeq" id="WP_157484789.1">
    <property type="nucleotide sequence ID" value="NZ_JAZDQD010000008.1"/>
</dbReference>
<sequence>MKKFSALAILALLAFTSCKNGEKTPDEQTQTETVTDSTGTEDASTSVPTGDNSQNSLDWTGVYSGTVPCADCPGIEIELQINDNNTYSLSEHYLEKQETANMNTGSFTWDDTGSIITLDQNGMGRKFKVQENSIKVLAPDGTAIEGEQKEKYSLKKVG</sequence>
<reference evidence="3 4" key="1">
    <citation type="submission" date="2019-12" db="EMBL/GenBank/DDBJ databases">
        <authorList>
            <person name="Sun J.-Q."/>
        </authorList>
    </citation>
    <scope>NUCLEOTIDE SEQUENCE [LARGE SCALE GENOMIC DNA]</scope>
    <source>
        <strain evidence="3 4">JCM 17928</strain>
    </source>
</reference>
<dbReference type="OrthoDB" id="5348860at2"/>
<organism evidence="3 4">
    <name type="scientific">Flavobacterium rakeshii</name>
    <dbReference type="NCBI Taxonomy" id="1038845"/>
    <lineage>
        <taxon>Bacteria</taxon>
        <taxon>Pseudomonadati</taxon>
        <taxon>Bacteroidota</taxon>
        <taxon>Flavobacteriia</taxon>
        <taxon>Flavobacteriales</taxon>
        <taxon>Flavobacteriaceae</taxon>
        <taxon>Flavobacterium</taxon>
    </lineage>
</organism>
<feature type="region of interest" description="Disordered" evidence="1">
    <location>
        <begin position="20"/>
        <end position="57"/>
    </location>
</feature>
<dbReference type="PROSITE" id="PS51257">
    <property type="entry name" value="PROKAR_LIPOPROTEIN"/>
    <property type="match status" value="1"/>
</dbReference>
<keyword evidence="2" id="KW-0732">Signal</keyword>
<dbReference type="Gene3D" id="2.40.128.640">
    <property type="match status" value="1"/>
</dbReference>
<proteinExistence type="predicted"/>
<evidence type="ECO:0000256" key="2">
    <source>
        <dbReference type="SAM" id="SignalP"/>
    </source>
</evidence>
<protein>
    <submittedName>
        <fullName evidence="3">Copper resistance protein NlpE</fullName>
    </submittedName>
</protein>
<dbReference type="Pfam" id="PF04170">
    <property type="entry name" value="NlpE"/>
    <property type="match status" value="1"/>
</dbReference>
<dbReference type="EMBL" id="WOWP01000063">
    <property type="protein sequence ID" value="MUV05541.1"/>
    <property type="molecule type" value="Genomic_DNA"/>
</dbReference>
<keyword evidence="4" id="KW-1185">Reference proteome</keyword>